<comment type="caution">
    <text evidence="2">The sequence shown here is derived from an EMBL/GenBank/DDBJ whole genome shotgun (WGS) entry which is preliminary data.</text>
</comment>
<evidence type="ECO:0000313" key="3">
    <source>
        <dbReference type="Proteomes" id="UP000322139"/>
    </source>
</evidence>
<gene>
    <name evidence="2" type="ORF">FZD51_03025</name>
</gene>
<organism evidence="2 3">
    <name type="scientific">Bacillus infantis</name>
    <dbReference type="NCBI Taxonomy" id="324767"/>
    <lineage>
        <taxon>Bacteria</taxon>
        <taxon>Bacillati</taxon>
        <taxon>Bacillota</taxon>
        <taxon>Bacilli</taxon>
        <taxon>Bacillales</taxon>
        <taxon>Bacillaceae</taxon>
        <taxon>Bacillus</taxon>
    </lineage>
</organism>
<name>A0A5D4RHV1_9BACI</name>
<dbReference type="Proteomes" id="UP000322139">
    <property type="component" value="Unassembled WGS sequence"/>
</dbReference>
<proteinExistence type="predicted"/>
<protein>
    <submittedName>
        <fullName evidence="2">DUF4367 domain-containing protein</fullName>
    </submittedName>
</protein>
<sequence length="159" mass="18533">MNKRGILVLVVILLAAAGGGWTYARGNMHEYDYTQETKQLKRDKLPMAIKLPERMPFPDMKVWETYSDGVGQVEMTFMNKNKNTVELVIKKEEFEYQEGLKQEEVRIGDLEGLFIPDDGDKRILYWEDEGIHYQITYIPLLTPGEVSRTQMIKMAESFY</sequence>
<dbReference type="EMBL" id="VTER01000002">
    <property type="protein sequence ID" value="TYS51033.1"/>
    <property type="molecule type" value="Genomic_DNA"/>
</dbReference>
<reference evidence="2 3" key="1">
    <citation type="submission" date="2019-08" db="EMBL/GenBank/DDBJ databases">
        <title>Bacillus genomes from the desert of Cuatro Cienegas, Coahuila.</title>
        <authorList>
            <person name="Olmedo-Alvarez G."/>
        </authorList>
    </citation>
    <scope>NUCLEOTIDE SEQUENCE [LARGE SCALE GENOMIC DNA]</scope>
    <source>
        <strain evidence="2 3">CH446_14T</strain>
    </source>
</reference>
<dbReference type="Pfam" id="PF14285">
    <property type="entry name" value="DUF4367"/>
    <property type="match status" value="1"/>
</dbReference>
<accession>A0A5D4RHV1</accession>
<dbReference type="AlphaFoldDB" id="A0A5D4RHV1"/>
<evidence type="ECO:0000313" key="2">
    <source>
        <dbReference type="EMBL" id="TYS51033.1"/>
    </source>
</evidence>
<feature type="domain" description="DUF4367" evidence="1">
    <location>
        <begin position="59"/>
        <end position="157"/>
    </location>
</feature>
<dbReference type="RefSeq" id="WP_148973422.1">
    <property type="nucleotide sequence ID" value="NZ_JBNIKT010000038.1"/>
</dbReference>
<dbReference type="InterPro" id="IPR025377">
    <property type="entry name" value="DUF4367"/>
</dbReference>
<evidence type="ECO:0000259" key="1">
    <source>
        <dbReference type="Pfam" id="PF14285"/>
    </source>
</evidence>